<organism evidence="5 6">
    <name type="scientific">Laedolimicola ammoniilytica</name>
    <dbReference type="NCBI Taxonomy" id="2981771"/>
    <lineage>
        <taxon>Bacteria</taxon>
        <taxon>Bacillati</taxon>
        <taxon>Bacillota</taxon>
        <taxon>Clostridia</taxon>
        <taxon>Lachnospirales</taxon>
        <taxon>Lachnospiraceae</taxon>
        <taxon>Laedolimicola</taxon>
    </lineage>
</organism>
<protein>
    <submittedName>
        <fullName evidence="5">Glycosyltransferase</fullName>
        <ecNumber evidence="5">2.4.-.-</ecNumber>
    </submittedName>
</protein>
<dbReference type="CDD" id="cd00761">
    <property type="entry name" value="Glyco_tranf_GTA_type"/>
    <property type="match status" value="1"/>
</dbReference>
<dbReference type="EMBL" id="JAOQKC010000017">
    <property type="protein sequence ID" value="MCU6697656.1"/>
    <property type="molecule type" value="Genomic_DNA"/>
</dbReference>
<dbReference type="EC" id="2.4.-.-" evidence="5"/>
<dbReference type="Gene3D" id="3.90.550.10">
    <property type="entry name" value="Spore Coat Polysaccharide Biosynthesis Protein SpsA, Chain A"/>
    <property type="match status" value="1"/>
</dbReference>
<sequence>MKNSKRLSVIVPVYNVEQYLKRCVDSILNQTVADLEIILVDDGSTDGSGAMCDAYAKKHTNIRVLHKPNGGLTTAWKAGLALATGEYTGFVDSDDWIDPDMYERMLTLAQREDADVTVCGLTFDFEDPKIPGRDEISNFKKEVYDRKALEAMFPTLINDGYFFGRTLQSARVTKIFRTELLRANVQFCDDRVAVGEDMQITFPVLLDTQKLCVVQNFYPYHYWINNKSITGQYDSGYIEKVKLLRARLQAISDAKGVYDFTAQIRNDFLGLAVLAVKNEIYRNYKSGRRTVVANVRRICEDPEVREAIEEHTMDKLSVSIRLYLWLMRTGHYNLCYWLVLVFFKVNYYLGREYKRQ</sequence>
<name>A0ABT2RZC8_9FIRM</name>
<dbReference type="PANTHER" id="PTHR22916:SF51">
    <property type="entry name" value="GLYCOSYLTRANSFERASE EPSH-RELATED"/>
    <property type="match status" value="1"/>
</dbReference>
<evidence type="ECO:0000313" key="5">
    <source>
        <dbReference type="EMBL" id="MCU6697656.1"/>
    </source>
</evidence>
<evidence type="ECO:0000313" key="6">
    <source>
        <dbReference type="Proteomes" id="UP001652461"/>
    </source>
</evidence>
<dbReference type="PANTHER" id="PTHR22916">
    <property type="entry name" value="GLYCOSYLTRANSFERASE"/>
    <property type="match status" value="1"/>
</dbReference>
<evidence type="ECO:0000259" key="4">
    <source>
        <dbReference type="Pfam" id="PF00535"/>
    </source>
</evidence>
<keyword evidence="1 5" id="KW-0328">Glycosyltransferase</keyword>
<dbReference type="Pfam" id="PF00535">
    <property type="entry name" value="Glycos_transf_2"/>
    <property type="match status" value="1"/>
</dbReference>
<gene>
    <name evidence="5" type="ORF">OCV63_12245</name>
</gene>
<dbReference type="SUPFAM" id="SSF53448">
    <property type="entry name" value="Nucleotide-diphospho-sugar transferases"/>
    <property type="match status" value="1"/>
</dbReference>
<evidence type="ECO:0000256" key="1">
    <source>
        <dbReference type="ARBA" id="ARBA00022676"/>
    </source>
</evidence>
<comment type="caution">
    <text evidence="5">The sequence shown here is derived from an EMBL/GenBank/DDBJ whole genome shotgun (WGS) entry which is preliminary data.</text>
</comment>
<dbReference type="InterPro" id="IPR001173">
    <property type="entry name" value="Glyco_trans_2-like"/>
</dbReference>
<keyword evidence="3" id="KW-0472">Membrane</keyword>
<reference evidence="5 6" key="1">
    <citation type="journal article" date="2021" name="ISME Commun">
        <title>Automated analysis of genomic sequences facilitates high-throughput and comprehensive description of bacteria.</title>
        <authorList>
            <person name="Hitch T.C.A."/>
        </authorList>
    </citation>
    <scope>NUCLEOTIDE SEQUENCE [LARGE SCALE GENOMIC DNA]</scope>
    <source>
        <strain evidence="5 6">Sanger_04</strain>
    </source>
</reference>
<evidence type="ECO:0000256" key="3">
    <source>
        <dbReference type="SAM" id="Phobius"/>
    </source>
</evidence>
<evidence type="ECO:0000256" key="2">
    <source>
        <dbReference type="ARBA" id="ARBA00022679"/>
    </source>
</evidence>
<keyword evidence="3" id="KW-0812">Transmembrane</keyword>
<dbReference type="InterPro" id="IPR029044">
    <property type="entry name" value="Nucleotide-diphossugar_trans"/>
</dbReference>
<dbReference type="RefSeq" id="WP_262670847.1">
    <property type="nucleotide sequence ID" value="NZ_JAOQKC010000017.1"/>
</dbReference>
<dbReference type="Proteomes" id="UP001652461">
    <property type="component" value="Unassembled WGS sequence"/>
</dbReference>
<accession>A0ABT2RZC8</accession>
<proteinExistence type="predicted"/>
<dbReference type="GO" id="GO:0016757">
    <property type="term" value="F:glycosyltransferase activity"/>
    <property type="evidence" value="ECO:0007669"/>
    <property type="project" value="UniProtKB-KW"/>
</dbReference>
<keyword evidence="3" id="KW-1133">Transmembrane helix</keyword>
<feature type="transmembrane region" description="Helical" evidence="3">
    <location>
        <begin position="330"/>
        <end position="349"/>
    </location>
</feature>
<keyword evidence="6" id="KW-1185">Reference proteome</keyword>
<keyword evidence="2 5" id="KW-0808">Transferase</keyword>
<feature type="domain" description="Glycosyltransferase 2-like" evidence="4">
    <location>
        <begin position="8"/>
        <end position="137"/>
    </location>
</feature>